<reference evidence="1" key="2">
    <citation type="journal article" date="2015" name="Data Brief">
        <title>Shoot transcriptome of the giant reed, Arundo donax.</title>
        <authorList>
            <person name="Barrero R.A."/>
            <person name="Guerrero F.D."/>
            <person name="Moolhuijzen P."/>
            <person name="Goolsby J.A."/>
            <person name="Tidwell J."/>
            <person name="Bellgard S.E."/>
            <person name="Bellgard M.I."/>
        </authorList>
    </citation>
    <scope>NUCLEOTIDE SEQUENCE</scope>
    <source>
        <tissue evidence="1">Shoot tissue taken approximately 20 cm above the soil surface</tissue>
    </source>
</reference>
<dbReference type="AlphaFoldDB" id="A0A0A9CDT7"/>
<organism evidence="1">
    <name type="scientific">Arundo donax</name>
    <name type="common">Giant reed</name>
    <name type="synonym">Donax arundinaceus</name>
    <dbReference type="NCBI Taxonomy" id="35708"/>
    <lineage>
        <taxon>Eukaryota</taxon>
        <taxon>Viridiplantae</taxon>
        <taxon>Streptophyta</taxon>
        <taxon>Embryophyta</taxon>
        <taxon>Tracheophyta</taxon>
        <taxon>Spermatophyta</taxon>
        <taxon>Magnoliopsida</taxon>
        <taxon>Liliopsida</taxon>
        <taxon>Poales</taxon>
        <taxon>Poaceae</taxon>
        <taxon>PACMAD clade</taxon>
        <taxon>Arundinoideae</taxon>
        <taxon>Arundineae</taxon>
        <taxon>Arundo</taxon>
    </lineage>
</organism>
<sequence length="32" mass="3801">MKVLRACTHRKKNLLHKQNKLKTRVKIVLCAQ</sequence>
<protein>
    <submittedName>
        <fullName evidence="1">Uncharacterized protein</fullName>
    </submittedName>
</protein>
<accession>A0A0A9CDT7</accession>
<name>A0A0A9CDT7_ARUDO</name>
<reference evidence="1" key="1">
    <citation type="submission" date="2014-09" db="EMBL/GenBank/DDBJ databases">
        <authorList>
            <person name="Magalhaes I.L.F."/>
            <person name="Oliveira U."/>
            <person name="Santos F.R."/>
            <person name="Vidigal T.H.D.A."/>
            <person name="Brescovit A.D."/>
            <person name="Santos A.J."/>
        </authorList>
    </citation>
    <scope>NUCLEOTIDE SEQUENCE</scope>
    <source>
        <tissue evidence="1">Shoot tissue taken approximately 20 cm above the soil surface</tissue>
    </source>
</reference>
<proteinExistence type="predicted"/>
<evidence type="ECO:0000313" key="1">
    <source>
        <dbReference type="EMBL" id="JAD69647.1"/>
    </source>
</evidence>
<dbReference type="EMBL" id="GBRH01228248">
    <property type="protein sequence ID" value="JAD69647.1"/>
    <property type="molecule type" value="Transcribed_RNA"/>
</dbReference>